<feature type="compositionally biased region" description="Low complexity" evidence="1">
    <location>
        <begin position="118"/>
        <end position="137"/>
    </location>
</feature>
<evidence type="ECO:0000313" key="4">
    <source>
        <dbReference type="Proteomes" id="UP001516400"/>
    </source>
</evidence>
<protein>
    <submittedName>
        <fullName evidence="3">Uncharacterized protein</fullName>
    </submittedName>
</protein>
<dbReference type="EMBL" id="JABFTP020000124">
    <property type="protein sequence ID" value="KAL3279137.1"/>
    <property type="molecule type" value="Genomic_DNA"/>
</dbReference>
<sequence>MDTKRCAGKVFGSMNGVKDSPVHMGEIGSRSKGAIPKRSRKDDLMQRQISSPPFLDGCTDGDLERYMKNMDRISRRSLHDEAFRTVLKSSLAVPVCSNLRRHSCNDTDVVLERTRPLSVSPSRKNSNVRRSVSSVSTRSRRDSKYPNGIERKPSFLTGSVNGDFSLIVEQNYPTIEAYRKELRRRRIVWLVIGMFFFILAVSVLIVVITLTHRIDVYDRKKTNQSSCV</sequence>
<keyword evidence="2" id="KW-0472">Membrane</keyword>
<reference evidence="3 4" key="1">
    <citation type="journal article" date="2021" name="BMC Biol.">
        <title>Horizontally acquired antibacterial genes associated with adaptive radiation of ladybird beetles.</title>
        <authorList>
            <person name="Li H.S."/>
            <person name="Tang X.F."/>
            <person name="Huang Y.H."/>
            <person name="Xu Z.Y."/>
            <person name="Chen M.L."/>
            <person name="Du X.Y."/>
            <person name="Qiu B.Y."/>
            <person name="Chen P.T."/>
            <person name="Zhang W."/>
            <person name="Slipinski A."/>
            <person name="Escalona H.E."/>
            <person name="Waterhouse R.M."/>
            <person name="Zwick A."/>
            <person name="Pang H."/>
        </authorList>
    </citation>
    <scope>NUCLEOTIDE SEQUENCE [LARGE SCALE GENOMIC DNA]</scope>
    <source>
        <strain evidence="3">SYSU2018</strain>
    </source>
</reference>
<name>A0ABD2NL59_9CUCU</name>
<feature type="compositionally biased region" description="Basic and acidic residues" evidence="1">
    <location>
        <begin position="139"/>
        <end position="150"/>
    </location>
</feature>
<dbReference type="Proteomes" id="UP001516400">
    <property type="component" value="Unassembled WGS sequence"/>
</dbReference>
<evidence type="ECO:0000256" key="1">
    <source>
        <dbReference type="SAM" id="MobiDB-lite"/>
    </source>
</evidence>
<evidence type="ECO:0000256" key="2">
    <source>
        <dbReference type="SAM" id="Phobius"/>
    </source>
</evidence>
<proteinExistence type="predicted"/>
<organism evidence="3 4">
    <name type="scientific">Cryptolaemus montrouzieri</name>
    <dbReference type="NCBI Taxonomy" id="559131"/>
    <lineage>
        <taxon>Eukaryota</taxon>
        <taxon>Metazoa</taxon>
        <taxon>Ecdysozoa</taxon>
        <taxon>Arthropoda</taxon>
        <taxon>Hexapoda</taxon>
        <taxon>Insecta</taxon>
        <taxon>Pterygota</taxon>
        <taxon>Neoptera</taxon>
        <taxon>Endopterygota</taxon>
        <taxon>Coleoptera</taxon>
        <taxon>Polyphaga</taxon>
        <taxon>Cucujiformia</taxon>
        <taxon>Coccinelloidea</taxon>
        <taxon>Coccinellidae</taxon>
        <taxon>Scymninae</taxon>
        <taxon>Scymnini</taxon>
        <taxon>Cryptolaemus</taxon>
    </lineage>
</organism>
<feature type="region of interest" description="Disordered" evidence="1">
    <location>
        <begin position="21"/>
        <end position="43"/>
    </location>
</feature>
<comment type="caution">
    <text evidence="3">The sequence shown here is derived from an EMBL/GenBank/DDBJ whole genome shotgun (WGS) entry which is preliminary data.</text>
</comment>
<gene>
    <name evidence="3" type="ORF">HHI36_016651</name>
</gene>
<feature type="region of interest" description="Disordered" evidence="1">
    <location>
        <begin position="115"/>
        <end position="150"/>
    </location>
</feature>
<keyword evidence="2" id="KW-1133">Transmembrane helix</keyword>
<accession>A0ABD2NL59</accession>
<evidence type="ECO:0000313" key="3">
    <source>
        <dbReference type="EMBL" id="KAL3279137.1"/>
    </source>
</evidence>
<keyword evidence="4" id="KW-1185">Reference proteome</keyword>
<keyword evidence="2" id="KW-0812">Transmembrane</keyword>
<dbReference type="AlphaFoldDB" id="A0ABD2NL59"/>
<feature type="transmembrane region" description="Helical" evidence="2">
    <location>
        <begin position="187"/>
        <end position="210"/>
    </location>
</feature>